<sequence>MVDTSHKLEAINLLIEVERGTFVVIRWVFHFDRVLPIPRTLPLVPSYYEVSFVYGNPYALPRASLQGQHHLYERRLVHSG</sequence>
<name>A0AAV7VMR6_PLEWA</name>
<evidence type="ECO:0000313" key="2">
    <source>
        <dbReference type="Proteomes" id="UP001066276"/>
    </source>
</evidence>
<dbReference type="EMBL" id="JANPWB010000003">
    <property type="protein sequence ID" value="KAJ1201987.1"/>
    <property type="molecule type" value="Genomic_DNA"/>
</dbReference>
<keyword evidence="2" id="KW-1185">Reference proteome</keyword>
<organism evidence="1 2">
    <name type="scientific">Pleurodeles waltl</name>
    <name type="common">Iberian ribbed newt</name>
    <dbReference type="NCBI Taxonomy" id="8319"/>
    <lineage>
        <taxon>Eukaryota</taxon>
        <taxon>Metazoa</taxon>
        <taxon>Chordata</taxon>
        <taxon>Craniata</taxon>
        <taxon>Vertebrata</taxon>
        <taxon>Euteleostomi</taxon>
        <taxon>Amphibia</taxon>
        <taxon>Batrachia</taxon>
        <taxon>Caudata</taxon>
        <taxon>Salamandroidea</taxon>
        <taxon>Salamandridae</taxon>
        <taxon>Pleurodelinae</taxon>
        <taxon>Pleurodeles</taxon>
    </lineage>
</organism>
<evidence type="ECO:0000313" key="1">
    <source>
        <dbReference type="EMBL" id="KAJ1201987.1"/>
    </source>
</evidence>
<proteinExistence type="predicted"/>
<dbReference type="Proteomes" id="UP001066276">
    <property type="component" value="Chromosome 2_1"/>
</dbReference>
<protein>
    <submittedName>
        <fullName evidence="1">Uncharacterized protein</fullName>
    </submittedName>
</protein>
<gene>
    <name evidence="1" type="ORF">NDU88_005791</name>
</gene>
<dbReference type="AlphaFoldDB" id="A0AAV7VMR6"/>
<reference evidence="1" key="1">
    <citation type="journal article" date="2022" name="bioRxiv">
        <title>Sequencing and chromosome-scale assembly of the giantPleurodeles waltlgenome.</title>
        <authorList>
            <person name="Brown T."/>
            <person name="Elewa A."/>
            <person name="Iarovenko S."/>
            <person name="Subramanian E."/>
            <person name="Araus A.J."/>
            <person name="Petzold A."/>
            <person name="Susuki M."/>
            <person name="Suzuki K.-i.T."/>
            <person name="Hayashi T."/>
            <person name="Toyoda A."/>
            <person name="Oliveira C."/>
            <person name="Osipova E."/>
            <person name="Leigh N.D."/>
            <person name="Simon A."/>
            <person name="Yun M.H."/>
        </authorList>
    </citation>
    <scope>NUCLEOTIDE SEQUENCE</scope>
    <source>
        <strain evidence="1">20211129_DDA</strain>
        <tissue evidence="1">Liver</tissue>
    </source>
</reference>
<accession>A0AAV7VMR6</accession>
<comment type="caution">
    <text evidence="1">The sequence shown here is derived from an EMBL/GenBank/DDBJ whole genome shotgun (WGS) entry which is preliminary data.</text>
</comment>